<protein>
    <submittedName>
        <fullName evidence="2">Uncharacterized protein</fullName>
    </submittedName>
</protein>
<feature type="region of interest" description="Disordered" evidence="1">
    <location>
        <begin position="31"/>
        <end position="60"/>
    </location>
</feature>
<gene>
    <name evidence="2" type="ORF">GPM918_LOCUS44764</name>
    <name evidence="3" type="ORF">SRO942_LOCUS46785</name>
</gene>
<sequence length="108" mass="12326">IKKQHKTQQQSFTSIRMPLSVTTNIDKKPEDSVFKVPMSPITKSQPSSSNSVTAKPYPKARKITRKTASLVYKENTPIIISTPKHLLSNPHRRCYKKYDFFADDSDSN</sequence>
<feature type="compositionally biased region" description="Polar residues" evidence="1">
    <location>
        <begin position="41"/>
        <end position="53"/>
    </location>
</feature>
<name>A0A816DVK4_9BILA</name>
<evidence type="ECO:0000313" key="4">
    <source>
        <dbReference type="Proteomes" id="UP000663829"/>
    </source>
</evidence>
<proteinExistence type="predicted"/>
<dbReference type="Proteomes" id="UP000663829">
    <property type="component" value="Unassembled WGS sequence"/>
</dbReference>
<evidence type="ECO:0000313" key="2">
    <source>
        <dbReference type="EMBL" id="CAF1637903.1"/>
    </source>
</evidence>
<evidence type="ECO:0000256" key="1">
    <source>
        <dbReference type="SAM" id="MobiDB-lite"/>
    </source>
</evidence>
<accession>A0A816DVK4</accession>
<dbReference type="EMBL" id="CAJOBC010114665">
    <property type="protein sequence ID" value="CAF4545860.1"/>
    <property type="molecule type" value="Genomic_DNA"/>
</dbReference>
<reference evidence="2" key="1">
    <citation type="submission" date="2021-02" db="EMBL/GenBank/DDBJ databases">
        <authorList>
            <person name="Nowell W R."/>
        </authorList>
    </citation>
    <scope>NUCLEOTIDE SEQUENCE</scope>
</reference>
<organism evidence="2 4">
    <name type="scientific">Didymodactylos carnosus</name>
    <dbReference type="NCBI Taxonomy" id="1234261"/>
    <lineage>
        <taxon>Eukaryota</taxon>
        <taxon>Metazoa</taxon>
        <taxon>Spiralia</taxon>
        <taxon>Gnathifera</taxon>
        <taxon>Rotifera</taxon>
        <taxon>Eurotatoria</taxon>
        <taxon>Bdelloidea</taxon>
        <taxon>Philodinida</taxon>
        <taxon>Philodinidae</taxon>
        <taxon>Didymodactylos</taxon>
    </lineage>
</organism>
<dbReference type="EMBL" id="CAJNOQ010046146">
    <property type="protein sequence ID" value="CAF1637903.1"/>
    <property type="molecule type" value="Genomic_DNA"/>
</dbReference>
<dbReference type="AlphaFoldDB" id="A0A816DVK4"/>
<dbReference type="Proteomes" id="UP000681722">
    <property type="component" value="Unassembled WGS sequence"/>
</dbReference>
<feature type="non-terminal residue" evidence="2">
    <location>
        <position position="1"/>
    </location>
</feature>
<keyword evidence="4" id="KW-1185">Reference proteome</keyword>
<comment type="caution">
    <text evidence="2">The sequence shown here is derived from an EMBL/GenBank/DDBJ whole genome shotgun (WGS) entry which is preliminary data.</text>
</comment>
<evidence type="ECO:0000313" key="3">
    <source>
        <dbReference type="EMBL" id="CAF4545860.1"/>
    </source>
</evidence>